<evidence type="ECO:0000313" key="2">
    <source>
        <dbReference type="Proteomes" id="UP000301309"/>
    </source>
</evidence>
<evidence type="ECO:0008006" key="3">
    <source>
        <dbReference type="Google" id="ProtNLM"/>
    </source>
</evidence>
<dbReference type="Proteomes" id="UP000301309">
    <property type="component" value="Unassembled WGS sequence"/>
</dbReference>
<dbReference type="SUPFAM" id="SSF56059">
    <property type="entry name" value="Glutathione synthetase ATP-binding domain-like"/>
    <property type="match status" value="1"/>
</dbReference>
<keyword evidence="2" id="KW-1185">Reference proteome</keyword>
<evidence type="ECO:0000313" key="1">
    <source>
        <dbReference type="EMBL" id="GDY60518.1"/>
    </source>
</evidence>
<name>A0A4D4LPY7_STRVO</name>
<dbReference type="EMBL" id="BJHW01000002">
    <property type="protein sequence ID" value="GDY60518.1"/>
    <property type="molecule type" value="Genomic_DNA"/>
</dbReference>
<proteinExistence type="predicted"/>
<reference evidence="1 2" key="1">
    <citation type="journal article" date="2020" name="Int. J. Syst. Evol. Microbiol.">
        <title>Reclassification of Streptomyces castelarensis and Streptomyces sporoclivatus as later heterotypic synonyms of Streptomyces antimycoticus.</title>
        <authorList>
            <person name="Komaki H."/>
            <person name="Tamura T."/>
        </authorList>
    </citation>
    <scope>NUCLEOTIDE SEQUENCE [LARGE SCALE GENOMIC DNA]</scope>
    <source>
        <strain evidence="1 2">NBRC 13459</strain>
    </source>
</reference>
<gene>
    <name evidence="1" type="ORF">SVIO_111410</name>
</gene>
<protein>
    <recommendedName>
        <fullName evidence="3">Circularly permuted ATPgrasp domain-containing protein</fullName>
    </recommendedName>
</protein>
<comment type="caution">
    <text evidence="1">The sequence shown here is derived from an EMBL/GenBank/DDBJ whole genome shotgun (WGS) entry which is preliminary data.</text>
</comment>
<dbReference type="AlphaFoldDB" id="A0A4D4LPY7"/>
<organism evidence="1 2">
    <name type="scientific">Streptomyces violaceusniger</name>
    <dbReference type="NCBI Taxonomy" id="68280"/>
    <lineage>
        <taxon>Bacteria</taxon>
        <taxon>Bacillati</taxon>
        <taxon>Actinomycetota</taxon>
        <taxon>Actinomycetes</taxon>
        <taxon>Kitasatosporales</taxon>
        <taxon>Streptomycetaceae</taxon>
        <taxon>Streptomyces</taxon>
        <taxon>Streptomyces violaceusniger group</taxon>
    </lineage>
</organism>
<sequence>MDLMNPPPMGTDLWSSLPPSWQEQALGLAVEHTIGVFDGVAGAAGPWWPARPVVLREAFYRELGELADRLGELVLRTCMRRARTAGELQDVLGLPDSEVPMLRRDEPLGEHLLAASRPDVVLASGRPKFLEVNIEGAVGGTAQADLVSRRFLDLYEQELPIQGFAAPPSAVDARFAQIRARFDHDPTVAIPLYQYGILAGATNEDERIDRHRPMVESARRQGITAFPCPWRDLHNDAEYRLFAGDRQVDAVLRLFVTSSEPSCDGLTAVIESARRGTVHLHTSEATWLLSNKTVLAWLWTDIDELPPADRQFVHEHVPFTVMASPEHEQIVSEAAAEQTQWVLKPVHGHGGAGILLGHAQSAEVWRAALKAAMDTKDHVLQRLVRADQLEMTFLDDRTRRLHTQPVPFVLGPLMFDRKISNVFVRHSAPDGGLIVNAQQGSAVNSVLLTPS</sequence>
<accession>A0A4D4LPY7</accession>